<dbReference type="Proteomes" id="UP001302349">
    <property type="component" value="Chromosome"/>
</dbReference>
<dbReference type="EMBL" id="CP136051">
    <property type="protein sequence ID" value="WOK07345.1"/>
    <property type="molecule type" value="Genomic_DNA"/>
</dbReference>
<organism evidence="1 2">
    <name type="scientific">Imperialibacter roseus</name>
    <dbReference type="NCBI Taxonomy" id="1324217"/>
    <lineage>
        <taxon>Bacteria</taxon>
        <taxon>Pseudomonadati</taxon>
        <taxon>Bacteroidota</taxon>
        <taxon>Cytophagia</taxon>
        <taxon>Cytophagales</taxon>
        <taxon>Flammeovirgaceae</taxon>
        <taxon>Imperialibacter</taxon>
    </lineage>
</organism>
<name>A0ABZ0ITQ1_9BACT</name>
<dbReference type="RefSeq" id="WP_317490025.1">
    <property type="nucleotide sequence ID" value="NZ_CP136051.1"/>
</dbReference>
<reference evidence="1 2" key="1">
    <citation type="journal article" date="2023" name="Microbiol. Resour. Announc.">
        <title>Complete Genome Sequence of Imperialibacter roseus strain P4T.</title>
        <authorList>
            <person name="Tizabi D.R."/>
            <person name="Bachvaroff T."/>
            <person name="Hill R.T."/>
        </authorList>
    </citation>
    <scope>NUCLEOTIDE SEQUENCE [LARGE SCALE GENOMIC DNA]</scope>
    <source>
        <strain evidence="1 2">P4T</strain>
    </source>
</reference>
<protein>
    <submittedName>
        <fullName evidence="1">Uncharacterized protein</fullName>
    </submittedName>
</protein>
<evidence type="ECO:0000313" key="2">
    <source>
        <dbReference type="Proteomes" id="UP001302349"/>
    </source>
</evidence>
<evidence type="ECO:0000313" key="1">
    <source>
        <dbReference type="EMBL" id="WOK07345.1"/>
    </source>
</evidence>
<proteinExistence type="predicted"/>
<gene>
    <name evidence="1" type="ORF">RT717_01755</name>
</gene>
<accession>A0ABZ0ITQ1</accession>
<keyword evidence="2" id="KW-1185">Reference proteome</keyword>
<sequence>MLSIVCWKATGQCAEKEFVGPSQRFIYLLKLAADTTHNSQIEQDFFCAFPNTINELAEVFEADKQTGMLPLNGVHDRLKIVFFFYHLRTIDKSAYYKKYIDLCVDGEWQNTDDVDGFGLLLKLLADPTNIVEELETRTDSEILNVFRLLLSCSNEKCLNKKYTEINEVLAKNSPALMTPLYKAYNEIQTSTPWERD</sequence>